<keyword evidence="1" id="KW-0732">Signal</keyword>
<organism evidence="2 3">
    <name type="scientific">Fulvitalea axinellae</name>
    <dbReference type="NCBI Taxonomy" id="1182444"/>
    <lineage>
        <taxon>Bacteria</taxon>
        <taxon>Pseudomonadati</taxon>
        <taxon>Bacteroidota</taxon>
        <taxon>Cytophagia</taxon>
        <taxon>Cytophagales</taxon>
        <taxon>Persicobacteraceae</taxon>
        <taxon>Fulvitalea</taxon>
    </lineage>
</organism>
<dbReference type="AlphaFoldDB" id="A0AAU9CGP8"/>
<proteinExistence type="predicted"/>
<gene>
    <name evidence="2" type="ORF">FUAX_37780</name>
</gene>
<feature type="signal peptide" evidence="1">
    <location>
        <begin position="1"/>
        <end position="23"/>
    </location>
</feature>
<name>A0AAU9CGP8_9BACT</name>
<dbReference type="EMBL" id="AP025314">
    <property type="protein sequence ID" value="BDD11346.1"/>
    <property type="molecule type" value="Genomic_DNA"/>
</dbReference>
<dbReference type="Proteomes" id="UP001348817">
    <property type="component" value="Chromosome"/>
</dbReference>
<accession>A0AAU9CGP8</accession>
<reference evidence="2 3" key="1">
    <citation type="submission" date="2021-12" db="EMBL/GenBank/DDBJ databases">
        <title>Genome sequencing of bacteria with rrn-lacking chromosome and rrn-plasmid.</title>
        <authorList>
            <person name="Anda M."/>
            <person name="Iwasaki W."/>
        </authorList>
    </citation>
    <scope>NUCLEOTIDE SEQUENCE [LARGE SCALE GENOMIC DNA]</scope>
    <source>
        <strain evidence="2 3">DSM 100852</strain>
    </source>
</reference>
<evidence type="ECO:0000256" key="1">
    <source>
        <dbReference type="SAM" id="SignalP"/>
    </source>
</evidence>
<evidence type="ECO:0000313" key="2">
    <source>
        <dbReference type="EMBL" id="BDD11346.1"/>
    </source>
</evidence>
<sequence length="111" mass="12966">MKALVLTVSIMACVLAFGSTAHCQDDKFYEDYMKGISLSPQQNHKVNTIFYDFYSAKEAVLSSSATELTKKREIRTFEKIRDGSLKRVLRYDQFKVFRRNRKEVRKAKKES</sequence>
<keyword evidence="3" id="KW-1185">Reference proteome</keyword>
<feature type="chain" id="PRO_5043639171" evidence="1">
    <location>
        <begin position="24"/>
        <end position="111"/>
    </location>
</feature>
<protein>
    <submittedName>
        <fullName evidence="2">Uncharacterized protein</fullName>
    </submittedName>
</protein>
<evidence type="ECO:0000313" key="3">
    <source>
        <dbReference type="Proteomes" id="UP001348817"/>
    </source>
</evidence>
<dbReference type="KEGG" id="fax:FUAX_37780"/>